<accession>A0A813FC18</accession>
<dbReference type="AlphaFoldDB" id="A0A813FC18"/>
<feature type="non-terminal residue" evidence="1">
    <location>
        <position position="1"/>
    </location>
</feature>
<reference evidence="1" key="1">
    <citation type="submission" date="2021-02" db="EMBL/GenBank/DDBJ databases">
        <authorList>
            <person name="Dougan E. K."/>
            <person name="Rhodes N."/>
            <person name="Thang M."/>
            <person name="Chan C."/>
        </authorList>
    </citation>
    <scope>NUCLEOTIDE SEQUENCE</scope>
</reference>
<feature type="non-terminal residue" evidence="1">
    <location>
        <position position="51"/>
    </location>
</feature>
<proteinExistence type="predicted"/>
<name>A0A813FC18_POLGL</name>
<evidence type="ECO:0000313" key="2">
    <source>
        <dbReference type="Proteomes" id="UP000654075"/>
    </source>
</evidence>
<dbReference type="EMBL" id="CAJNNV010024510">
    <property type="protein sequence ID" value="CAE8610043.1"/>
    <property type="molecule type" value="Genomic_DNA"/>
</dbReference>
<dbReference type="Proteomes" id="UP000654075">
    <property type="component" value="Unassembled WGS sequence"/>
</dbReference>
<gene>
    <name evidence="1" type="ORF">PGLA1383_LOCUS27873</name>
</gene>
<organism evidence="1 2">
    <name type="scientific">Polarella glacialis</name>
    <name type="common">Dinoflagellate</name>
    <dbReference type="NCBI Taxonomy" id="89957"/>
    <lineage>
        <taxon>Eukaryota</taxon>
        <taxon>Sar</taxon>
        <taxon>Alveolata</taxon>
        <taxon>Dinophyceae</taxon>
        <taxon>Suessiales</taxon>
        <taxon>Suessiaceae</taxon>
        <taxon>Polarella</taxon>
    </lineage>
</organism>
<comment type="caution">
    <text evidence="1">The sequence shown here is derived from an EMBL/GenBank/DDBJ whole genome shotgun (WGS) entry which is preliminary data.</text>
</comment>
<protein>
    <submittedName>
        <fullName evidence="1">Uncharacterized protein</fullName>
    </submittedName>
</protein>
<keyword evidence="2" id="KW-1185">Reference proteome</keyword>
<evidence type="ECO:0000313" key="1">
    <source>
        <dbReference type="EMBL" id="CAE8610043.1"/>
    </source>
</evidence>
<sequence>AQLGTAEKDFSQLRLELGESTSSAALVLHDKGRVEEEASELKRQLSEELSQ</sequence>